<reference evidence="1 2" key="1">
    <citation type="journal article" date="2020" name="BMC Genomics">
        <title>Intraspecific diversification of the crop wild relative Brassica cretica Lam. using demographic model selection.</title>
        <authorList>
            <person name="Kioukis A."/>
            <person name="Michalopoulou V.A."/>
            <person name="Briers L."/>
            <person name="Pirintsos S."/>
            <person name="Studholme D.J."/>
            <person name="Pavlidis P."/>
            <person name="Sarris P.F."/>
        </authorList>
    </citation>
    <scope>NUCLEOTIDE SEQUENCE [LARGE SCALE GENOMIC DNA]</scope>
    <source>
        <strain evidence="2">cv. PFS-1207/04</strain>
    </source>
</reference>
<organism evidence="1 2">
    <name type="scientific">Brassica cretica</name>
    <name type="common">Mustard</name>
    <dbReference type="NCBI Taxonomy" id="69181"/>
    <lineage>
        <taxon>Eukaryota</taxon>
        <taxon>Viridiplantae</taxon>
        <taxon>Streptophyta</taxon>
        <taxon>Embryophyta</taxon>
        <taxon>Tracheophyta</taxon>
        <taxon>Spermatophyta</taxon>
        <taxon>Magnoliopsida</taxon>
        <taxon>eudicotyledons</taxon>
        <taxon>Gunneridae</taxon>
        <taxon>Pentapetalae</taxon>
        <taxon>rosids</taxon>
        <taxon>malvids</taxon>
        <taxon>Brassicales</taxon>
        <taxon>Brassicaceae</taxon>
        <taxon>Brassiceae</taxon>
        <taxon>Brassica</taxon>
    </lineage>
</organism>
<sequence>MQKAVSPPLPELHHRDSPVSRNLISSLRRNIYARRPIFTLLGASAFLQSSNSSLDVVNSTKLQSI</sequence>
<dbReference type="Proteomes" id="UP000266723">
    <property type="component" value="Unassembled WGS sequence"/>
</dbReference>
<proteinExistence type="predicted"/>
<evidence type="ECO:0000313" key="2">
    <source>
        <dbReference type="Proteomes" id="UP000266723"/>
    </source>
</evidence>
<gene>
    <name evidence="1" type="ORF">DY000_02030627</name>
</gene>
<comment type="caution">
    <text evidence="1">The sequence shown here is derived from an EMBL/GenBank/DDBJ whole genome shotgun (WGS) entry which is preliminary data.</text>
</comment>
<dbReference type="EMBL" id="QGKV02000649">
    <property type="protein sequence ID" value="KAF3576452.1"/>
    <property type="molecule type" value="Genomic_DNA"/>
</dbReference>
<evidence type="ECO:0000313" key="1">
    <source>
        <dbReference type="EMBL" id="KAF3576452.1"/>
    </source>
</evidence>
<accession>A0ABQ7DEK2</accession>
<name>A0ABQ7DEK2_BRACR</name>
<keyword evidence="2" id="KW-1185">Reference proteome</keyword>
<protein>
    <submittedName>
        <fullName evidence="1">Uncharacterized protein</fullName>
    </submittedName>
</protein>